<organism evidence="1">
    <name type="scientific">Sesamum radiatum</name>
    <name type="common">Black benniseed</name>
    <dbReference type="NCBI Taxonomy" id="300843"/>
    <lineage>
        <taxon>Eukaryota</taxon>
        <taxon>Viridiplantae</taxon>
        <taxon>Streptophyta</taxon>
        <taxon>Embryophyta</taxon>
        <taxon>Tracheophyta</taxon>
        <taxon>Spermatophyta</taxon>
        <taxon>Magnoliopsida</taxon>
        <taxon>eudicotyledons</taxon>
        <taxon>Gunneridae</taxon>
        <taxon>Pentapetalae</taxon>
        <taxon>asterids</taxon>
        <taxon>lamiids</taxon>
        <taxon>Lamiales</taxon>
        <taxon>Pedaliaceae</taxon>
        <taxon>Sesamum</taxon>
    </lineage>
</organism>
<reference evidence="1" key="2">
    <citation type="journal article" date="2024" name="Plant">
        <title>Genomic evolution and insights into agronomic trait innovations of Sesamum species.</title>
        <authorList>
            <person name="Miao H."/>
            <person name="Wang L."/>
            <person name="Qu L."/>
            <person name="Liu H."/>
            <person name="Sun Y."/>
            <person name="Le M."/>
            <person name="Wang Q."/>
            <person name="Wei S."/>
            <person name="Zheng Y."/>
            <person name="Lin W."/>
            <person name="Duan Y."/>
            <person name="Cao H."/>
            <person name="Xiong S."/>
            <person name="Wang X."/>
            <person name="Wei L."/>
            <person name="Li C."/>
            <person name="Ma Q."/>
            <person name="Ju M."/>
            <person name="Zhao R."/>
            <person name="Li G."/>
            <person name="Mu C."/>
            <person name="Tian Q."/>
            <person name="Mei H."/>
            <person name="Zhang T."/>
            <person name="Gao T."/>
            <person name="Zhang H."/>
        </authorList>
    </citation>
    <scope>NUCLEOTIDE SEQUENCE</scope>
    <source>
        <strain evidence="1">G02</strain>
    </source>
</reference>
<reference evidence="1" key="1">
    <citation type="submission" date="2020-06" db="EMBL/GenBank/DDBJ databases">
        <authorList>
            <person name="Li T."/>
            <person name="Hu X."/>
            <person name="Zhang T."/>
            <person name="Song X."/>
            <person name="Zhang H."/>
            <person name="Dai N."/>
            <person name="Sheng W."/>
            <person name="Hou X."/>
            <person name="Wei L."/>
        </authorList>
    </citation>
    <scope>NUCLEOTIDE SEQUENCE</scope>
    <source>
        <strain evidence="1">G02</strain>
        <tissue evidence="1">Leaf</tissue>
    </source>
</reference>
<protein>
    <recommendedName>
        <fullName evidence="2">Retrotransposon gag domain-containing protein</fullName>
    </recommendedName>
</protein>
<dbReference type="EMBL" id="JACGWJ010000026">
    <property type="protein sequence ID" value="KAL0313507.1"/>
    <property type="molecule type" value="Genomic_DNA"/>
</dbReference>
<proteinExistence type="predicted"/>
<evidence type="ECO:0000313" key="1">
    <source>
        <dbReference type="EMBL" id="KAL0313507.1"/>
    </source>
</evidence>
<evidence type="ECO:0008006" key="2">
    <source>
        <dbReference type="Google" id="ProtNLM"/>
    </source>
</evidence>
<gene>
    <name evidence="1" type="ORF">Sradi_5750000</name>
</gene>
<accession>A0AAW2L527</accession>
<name>A0AAW2L527_SESRA</name>
<dbReference type="PANTHER" id="PTHR33223:SF10">
    <property type="entry name" value="AMINOTRANSFERASE-LIKE PLANT MOBILE DOMAIN-CONTAINING PROTEIN"/>
    <property type="match status" value="1"/>
</dbReference>
<dbReference type="AlphaFoldDB" id="A0AAW2L527"/>
<sequence length="62" mass="6815">MPDLPKYDGTKDPQEHIAAFELVMNLYGQSNAINAKLFITTLTGKAQEWFASLPGGCIETID</sequence>
<comment type="caution">
    <text evidence="1">The sequence shown here is derived from an EMBL/GenBank/DDBJ whole genome shotgun (WGS) entry which is preliminary data.</text>
</comment>
<dbReference type="PANTHER" id="PTHR33223">
    <property type="entry name" value="CCHC-TYPE DOMAIN-CONTAINING PROTEIN"/>
    <property type="match status" value="1"/>
</dbReference>